<protein>
    <submittedName>
        <fullName evidence="14">Putative hemolysin</fullName>
    </submittedName>
</protein>
<dbReference type="InterPro" id="IPR000644">
    <property type="entry name" value="CBS_dom"/>
</dbReference>
<evidence type="ECO:0000256" key="9">
    <source>
        <dbReference type="PROSITE-ProRule" id="PRU00703"/>
    </source>
</evidence>
<feature type="domain" description="CNNM transmembrane" evidence="13">
    <location>
        <begin position="1"/>
        <end position="200"/>
    </location>
</feature>
<keyword evidence="6 10" id="KW-1133">Transmembrane helix</keyword>
<dbReference type="SUPFAM" id="SSF56176">
    <property type="entry name" value="FAD-binding/transporter-associated domain-like"/>
    <property type="match status" value="1"/>
</dbReference>
<dbReference type="InterPro" id="IPR046342">
    <property type="entry name" value="CBS_dom_sf"/>
</dbReference>
<dbReference type="InterPro" id="IPR005170">
    <property type="entry name" value="Transptr-assoc_dom"/>
</dbReference>
<dbReference type="PROSITE" id="PS51846">
    <property type="entry name" value="CNNM"/>
    <property type="match status" value="1"/>
</dbReference>
<name>A0A286GVJ6_9PROT</name>
<dbReference type="CDD" id="cd04590">
    <property type="entry name" value="CBS_pair_CorC_HlyC_assoc"/>
    <property type="match status" value="1"/>
</dbReference>
<dbReference type="Proteomes" id="UP000219621">
    <property type="component" value="Unassembled WGS sequence"/>
</dbReference>
<keyword evidence="4 10" id="KW-0812">Transmembrane</keyword>
<gene>
    <name evidence="14" type="ORF">SAMN05421508_10939</name>
</gene>
<dbReference type="SUPFAM" id="SSF54631">
    <property type="entry name" value="CBS-domain pair"/>
    <property type="match status" value="1"/>
</dbReference>
<organism evidence="14 15">
    <name type="scientific">Caenispirillum bisanense</name>
    <dbReference type="NCBI Taxonomy" id="414052"/>
    <lineage>
        <taxon>Bacteria</taxon>
        <taxon>Pseudomonadati</taxon>
        <taxon>Pseudomonadota</taxon>
        <taxon>Alphaproteobacteria</taxon>
        <taxon>Rhodospirillales</taxon>
        <taxon>Novispirillaceae</taxon>
        <taxon>Caenispirillum</taxon>
    </lineage>
</organism>
<dbReference type="SMART" id="SM00116">
    <property type="entry name" value="CBS"/>
    <property type="match status" value="2"/>
</dbReference>
<dbReference type="OrthoDB" id="9805314at2"/>
<dbReference type="PANTHER" id="PTHR43099">
    <property type="entry name" value="UPF0053 PROTEIN YRKA"/>
    <property type="match status" value="1"/>
</dbReference>
<feature type="transmembrane region" description="Helical" evidence="11">
    <location>
        <begin position="6"/>
        <end position="28"/>
    </location>
</feature>
<feature type="transmembrane region" description="Helical" evidence="11">
    <location>
        <begin position="104"/>
        <end position="124"/>
    </location>
</feature>
<dbReference type="InterPro" id="IPR044751">
    <property type="entry name" value="Ion_transp-like_CBS"/>
</dbReference>
<dbReference type="PANTHER" id="PTHR43099:SF5">
    <property type="entry name" value="HLYC_CORC FAMILY TRANSPORTER"/>
    <property type="match status" value="1"/>
</dbReference>
<evidence type="ECO:0000256" key="8">
    <source>
        <dbReference type="ARBA" id="ARBA00023136"/>
    </source>
</evidence>
<keyword evidence="7 9" id="KW-0129">CBS domain</keyword>
<evidence type="ECO:0000256" key="10">
    <source>
        <dbReference type="PROSITE-ProRule" id="PRU01193"/>
    </source>
</evidence>
<dbReference type="RefSeq" id="WP_097280709.1">
    <property type="nucleotide sequence ID" value="NZ_OCNJ01000009.1"/>
</dbReference>
<dbReference type="Pfam" id="PF00571">
    <property type="entry name" value="CBS"/>
    <property type="match status" value="2"/>
</dbReference>
<evidence type="ECO:0000256" key="7">
    <source>
        <dbReference type="ARBA" id="ARBA00023122"/>
    </source>
</evidence>
<evidence type="ECO:0000259" key="13">
    <source>
        <dbReference type="PROSITE" id="PS51846"/>
    </source>
</evidence>
<dbReference type="AlphaFoldDB" id="A0A286GVJ6"/>
<evidence type="ECO:0000256" key="11">
    <source>
        <dbReference type="SAM" id="Phobius"/>
    </source>
</evidence>
<evidence type="ECO:0000313" key="14">
    <source>
        <dbReference type="EMBL" id="SOD99511.1"/>
    </source>
</evidence>
<keyword evidence="8 10" id="KW-0472">Membrane</keyword>
<feature type="transmembrane region" description="Helical" evidence="11">
    <location>
        <begin position="65"/>
        <end position="84"/>
    </location>
</feature>
<dbReference type="InterPro" id="IPR016169">
    <property type="entry name" value="FAD-bd_PCMH_sub2"/>
</dbReference>
<evidence type="ECO:0000256" key="4">
    <source>
        <dbReference type="ARBA" id="ARBA00022692"/>
    </source>
</evidence>
<keyword evidence="5" id="KW-0677">Repeat</keyword>
<dbReference type="Gene3D" id="3.10.580.10">
    <property type="entry name" value="CBS-domain"/>
    <property type="match status" value="1"/>
</dbReference>
<dbReference type="InterPro" id="IPR051676">
    <property type="entry name" value="UPF0053_domain"/>
</dbReference>
<dbReference type="GO" id="GO:0050660">
    <property type="term" value="F:flavin adenine dinucleotide binding"/>
    <property type="evidence" value="ECO:0007669"/>
    <property type="project" value="InterPro"/>
</dbReference>
<evidence type="ECO:0000256" key="3">
    <source>
        <dbReference type="ARBA" id="ARBA00022475"/>
    </source>
</evidence>
<dbReference type="EMBL" id="OCNJ01000009">
    <property type="protein sequence ID" value="SOD99511.1"/>
    <property type="molecule type" value="Genomic_DNA"/>
</dbReference>
<dbReference type="SMART" id="SM01091">
    <property type="entry name" value="CorC_HlyC"/>
    <property type="match status" value="1"/>
</dbReference>
<sequence length="437" mass="46713">MSLATELAVIAVLILFNGFLAMSELAVVSSRKGRLQAMADDGSRGARRALILVEDSGRFLSTVQIGITLVGVLAGAFSGATLAGRFARWLAETAPALTPWSEEIGLAVVVGAITYLSLIVGELVPKQVALADPERMAALAAPVMRVISAIAAPLVWLLDRSSTLVLALLRVEARDSAMSEEEIKAVIGESTAAGVLAPEEQEMMRAVMRFADRKVRTIMTPRREVDWLDLSEPHPEIVARIRATKHSRYPVCRGSIDELLGVVVAKDILDRALAGEDFDLKALVRQVEVVPDGAGALGVLERLKRSPIHMAVVVDEYGSVEGVVTAADILGELVGGMSEHGESWDPQAVRRHDGSWLIDGDMDAVRAGEVIGYRGLGTRGSYATLAGFVLTGFRTLPVAGESFTRDGFRFEVVDMDGRRIDKVLVTPPAGPADGQDA</sequence>
<feature type="domain" description="CBS" evidence="12">
    <location>
        <begin position="283"/>
        <end position="339"/>
    </location>
</feature>
<dbReference type="Gene3D" id="3.30.465.10">
    <property type="match status" value="1"/>
</dbReference>
<evidence type="ECO:0000259" key="12">
    <source>
        <dbReference type="PROSITE" id="PS51371"/>
    </source>
</evidence>
<evidence type="ECO:0000256" key="1">
    <source>
        <dbReference type="ARBA" id="ARBA00004651"/>
    </source>
</evidence>
<evidence type="ECO:0000256" key="2">
    <source>
        <dbReference type="ARBA" id="ARBA00006446"/>
    </source>
</evidence>
<dbReference type="Pfam" id="PF03471">
    <property type="entry name" value="CorC_HlyC"/>
    <property type="match status" value="1"/>
</dbReference>
<comment type="similarity">
    <text evidence="2">Belongs to the UPF0053 family. Hemolysin C subfamily.</text>
</comment>
<accession>A0A286GVJ6</accession>
<evidence type="ECO:0000256" key="6">
    <source>
        <dbReference type="ARBA" id="ARBA00022989"/>
    </source>
</evidence>
<reference evidence="14 15" key="1">
    <citation type="submission" date="2017-09" db="EMBL/GenBank/DDBJ databases">
        <authorList>
            <person name="Ehlers B."/>
            <person name="Leendertz F.H."/>
        </authorList>
    </citation>
    <scope>NUCLEOTIDE SEQUENCE [LARGE SCALE GENOMIC DNA]</scope>
    <source>
        <strain evidence="14 15">USBA 140</strain>
    </source>
</reference>
<feature type="domain" description="CBS" evidence="12">
    <location>
        <begin position="219"/>
        <end position="278"/>
    </location>
</feature>
<dbReference type="GO" id="GO:0005886">
    <property type="term" value="C:plasma membrane"/>
    <property type="evidence" value="ECO:0007669"/>
    <property type="project" value="UniProtKB-SubCell"/>
</dbReference>
<dbReference type="InterPro" id="IPR036318">
    <property type="entry name" value="FAD-bd_PCMH-like_sf"/>
</dbReference>
<evidence type="ECO:0000313" key="15">
    <source>
        <dbReference type="Proteomes" id="UP000219621"/>
    </source>
</evidence>
<dbReference type="InterPro" id="IPR002550">
    <property type="entry name" value="CNNM"/>
</dbReference>
<dbReference type="Pfam" id="PF01595">
    <property type="entry name" value="CNNM"/>
    <property type="match status" value="1"/>
</dbReference>
<keyword evidence="3" id="KW-1003">Cell membrane</keyword>
<feature type="transmembrane region" description="Helical" evidence="11">
    <location>
        <begin position="136"/>
        <end position="158"/>
    </location>
</feature>
<dbReference type="PROSITE" id="PS51371">
    <property type="entry name" value="CBS"/>
    <property type="match status" value="2"/>
</dbReference>
<proteinExistence type="inferred from homology"/>
<evidence type="ECO:0000256" key="5">
    <source>
        <dbReference type="ARBA" id="ARBA00022737"/>
    </source>
</evidence>
<keyword evidence="15" id="KW-1185">Reference proteome</keyword>
<comment type="subcellular location">
    <subcellularLocation>
        <location evidence="1">Cell membrane</location>
        <topology evidence="1">Multi-pass membrane protein</topology>
    </subcellularLocation>
</comment>